<protein>
    <submittedName>
        <fullName evidence="2">Uncharacterized protein</fullName>
    </submittedName>
</protein>
<dbReference type="KEGG" id="sbal:HUE88_05115"/>
<keyword evidence="1" id="KW-0812">Transmembrane</keyword>
<proteinExistence type="predicted"/>
<keyword evidence="1" id="KW-0472">Membrane</keyword>
<keyword evidence="3" id="KW-1185">Reference proteome</keyword>
<dbReference type="EMBL" id="CP054492">
    <property type="protein sequence ID" value="QOY53061.1"/>
    <property type="molecule type" value="Genomic_DNA"/>
</dbReference>
<name>A0A7S7LX96_9BACT</name>
<reference evidence="2 3" key="1">
    <citation type="submission" date="2020-05" db="EMBL/GenBank/DDBJ databases">
        <title>Sulfurimonas marisnigri, sp. nov., and Sulfurimonas baltica, sp. nov., manganese oxide reducing chemolithoautotrophs of the class Epsilonproteobacteria isolated from the pelagic redoxclines of the Black and Baltic Seas and emended description of the genus Sulfurimonas.</title>
        <authorList>
            <person name="Henkel J.V."/>
            <person name="Laudan C."/>
            <person name="Werner J."/>
            <person name="Neu T."/>
            <person name="Plewe S."/>
            <person name="Sproer C."/>
            <person name="Bunk B."/>
            <person name="Schulz-Vogt H.N."/>
        </authorList>
    </citation>
    <scope>NUCLEOTIDE SEQUENCE [LARGE SCALE GENOMIC DNA]</scope>
    <source>
        <strain evidence="2 3">GD2</strain>
    </source>
</reference>
<accession>A0A7S7LX96</accession>
<evidence type="ECO:0000313" key="3">
    <source>
        <dbReference type="Proteomes" id="UP000593994"/>
    </source>
</evidence>
<evidence type="ECO:0000313" key="2">
    <source>
        <dbReference type="EMBL" id="QOY53061.1"/>
    </source>
</evidence>
<dbReference type="Proteomes" id="UP000593994">
    <property type="component" value="Chromosome"/>
</dbReference>
<gene>
    <name evidence="2" type="ORF">HUE88_05115</name>
</gene>
<evidence type="ECO:0000256" key="1">
    <source>
        <dbReference type="SAM" id="Phobius"/>
    </source>
</evidence>
<dbReference type="RefSeq" id="WP_194371757.1">
    <property type="nucleotide sequence ID" value="NZ_CP054492.1"/>
</dbReference>
<keyword evidence="1" id="KW-1133">Transmembrane helix</keyword>
<dbReference type="AlphaFoldDB" id="A0A7S7LX96"/>
<sequence>MNLDNRQITILLLPFIIAILTYIFSDAIAQHARYFFPVYEEYADKNLKNKAEIYLQIEAQNESYMKVIKDVENRNKNSQWVSNNVLYNAISKNDSNTDTTTQPAKQLSQDYPLILQMSFPKKDMAIISGKIVKLNNTIHNAKLISIEQRRVLLQFKEKQKWLYMFN</sequence>
<organism evidence="2 3">
    <name type="scientific">Candidatus Sulfurimonas baltica</name>
    <dbReference type="NCBI Taxonomy" id="2740404"/>
    <lineage>
        <taxon>Bacteria</taxon>
        <taxon>Pseudomonadati</taxon>
        <taxon>Campylobacterota</taxon>
        <taxon>Epsilonproteobacteria</taxon>
        <taxon>Campylobacterales</taxon>
        <taxon>Sulfurimonadaceae</taxon>
        <taxon>Sulfurimonas</taxon>
    </lineage>
</organism>
<feature type="transmembrane region" description="Helical" evidence="1">
    <location>
        <begin position="6"/>
        <end position="24"/>
    </location>
</feature>